<sequence>MSTQKIKSCSIVALILCAMAGCQKQVPGSSGAPQAVNPAEPSKAAPAKPLEPAKTTHSGPFGLAGGMSVEEIEKLGFKTSDSSPGIFTGTPPKPLEGFKDYFVVALPNVGLCRIRTTHDIDIVNGTGDQLRKKADRLAETMAIKYGKHTKKFDYSSKDVYKKNPEYWMVGLKEESVVYGYDWSEGKTEQPLPEDLDNIEINTHASTTMSGFISINYTYKNFKECATALKKQQANSL</sequence>
<evidence type="ECO:0000256" key="2">
    <source>
        <dbReference type="SAM" id="SignalP"/>
    </source>
</evidence>
<gene>
    <name evidence="3" type="ORF">F0185_17510</name>
</gene>
<accession>A0ABX0LR95</accession>
<feature type="compositionally biased region" description="Low complexity" evidence="1">
    <location>
        <begin position="38"/>
        <end position="53"/>
    </location>
</feature>
<feature type="region of interest" description="Disordered" evidence="1">
    <location>
        <begin position="28"/>
        <end position="62"/>
    </location>
</feature>
<dbReference type="PROSITE" id="PS51257">
    <property type="entry name" value="PROKAR_LIPOPROTEIN"/>
    <property type="match status" value="1"/>
</dbReference>
<dbReference type="EMBL" id="VUYU01000011">
    <property type="protein sequence ID" value="NHZ35365.1"/>
    <property type="molecule type" value="Genomic_DNA"/>
</dbReference>
<name>A0ABX0LR95_9BURK</name>
<reference evidence="3 4" key="1">
    <citation type="submission" date="2019-09" db="EMBL/GenBank/DDBJ databases">
        <title>Taxonomy of Antarctic Massilia spp.: description of Massilia rubra sp. nov., Massilia aquatica sp. nov., Massilia mucilaginosa sp. nov., Massilia frigida sp. nov. isolated from streams, lakes and regoliths.</title>
        <authorList>
            <person name="Holochova P."/>
            <person name="Sedlacek I."/>
            <person name="Kralova S."/>
            <person name="Maslanova I."/>
            <person name="Busse H.-J."/>
            <person name="Stankova E."/>
            <person name="Vrbovska V."/>
            <person name="Kovarovic V."/>
            <person name="Bartak M."/>
            <person name="Svec P."/>
            <person name="Pantucek R."/>
        </authorList>
    </citation>
    <scope>NUCLEOTIDE SEQUENCE [LARGE SCALE GENOMIC DNA]</scope>
    <source>
        <strain evidence="3 4">CCM 8692</strain>
    </source>
</reference>
<feature type="signal peptide" evidence="2">
    <location>
        <begin position="1"/>
        <end position="20"/>
    </location>
</feature>
<organism evidence="3 4">
    <name type="scientific">Massilia rubra</name>
    <dbReference type="NCBI Taxonomy" id="2607910"/>
    <lineage>
        <taxon>Bacteria</taxon>
        <taxon>Pseudomonadati</taxon>
        <taxon>Pseudomonadota</taxon>
        <taxon>Betaproteobacteria</taxon>
        <taxon>Burkholderiales</taxon>
        <taxon>Oxalobacteraceae</taxon>
        <taxon>Telluria group</taxon>
        <taxon>Massilia</taxon>
    </lineage>
</organism>
<protein>
    <recommendedName>
        <fullName evidence="5">Lipoprotein</fullName>
    </recommendedName>
</protein>
<evidence type="ECO:0000313" key="3">
    <source>
        <dbReference type="EMBL" id="NHZ35365.1"/>
    </source>
</evidence>
<evidence type="ECO:0000313" key="4">
    <source>
        <dbReference type="Proteomes" id="UP000785613"/>
    </source>
</evidence>
<evidence type="ECO:0008006" key="5">
    <source>
        <dbReference type="Google" id="ProtNLM"/>
    </source>
</evidence>
<keyword evidence="2" id="KW-0732">Signal</keyword>
<keyword evidence="4" id="KW-1185">Reference proteome</keyword>
<dbReference type="Proteomes" id="UP000785613">
    <property type="component" value="Unassembled WGS sequence"/>
</dbReference>
<dbReference type="RefSeq" id="WP_167226568.1">
    <property type="nucleotide sequence ID" value="NZ_VUYU01000011.1"/>
</dbReference>
<proteinExistence type="predicted"/>
<feature type="chain" id="PRO_5045263760" description="Lipoprotein" evidence="2">
    <location>
        <begin position="21"/>
        <end position="236"/>
    </location>
</feature>
<comment type="caution">
    <text evidence="3">The sequence shown here is derived from an EMBL/GenBank/DDBJ whole genome shotgun (WGS) entry which is preliminary data.</text>
</comment>
<evidence type="ECO:0000256" key="1">
    <source>
        <dbReference type="SAM" id="MobiDB-lite"/>
    </source>
</evidence>